<protein>
    <submittedName>
        <fullName evidence="2">CARMIL_C domain-containing protein</fullName>
    </submittedName>
</protein>
<reference evidence="2" key="1">
    <citation type="submission" date="2016-06" db="UniProtKB">
        <authorList>
            <consortium name="WormBaseParasite"/>
        </authorList>
    </citation>
    <scope>IDENTIFICATION</scope>
</reference>
<evidence type="ECO:0000256" key="1">
    <source>
        <dbReference type="SAM" id="MobiDB-lite"/>
    </source>
</evidence>
<feature type="region of interest" description="Disordered" evidence="1">
    <location>
        <begin position="129"/>
        <end position="157"/>
    </location>
</feature>
<proteinExistence type="predicted"/>
<organism evidence="2">
    <name type="scientific">Gongylonema pulchrum</name>
    <dbReference type="NCBI Taxonomy" id="637853"/>
    <lineage>
        <taxon>Eukaryota</taxon>
        <taxon>Metazoa</taxon>
        <taxon>Ecdysozoa</taxon>
        <taxon>Nematoda</taxon>
        <taxon>Chromadorea</taxon>
        <taxon>Rhabditida</taxon>
        <taxon>Spirurina</taxon>
        <taxon>Spiruromorpha</taxon>
        <taxon>Spiruroidea</taxon>
        <taxon>Gongylonematidae</taxon>
        <taxon>Gongylonema</taxon>
    </lineage>
</organism>
<sequence length="169" mass="18433">LNSPAGSARASGSSSSQMSGAACTRAYSLTGRTVAHDETSSARMRSRIEKKRSYTTSILVSPHPDRKLLLPQKQRSMEERKPISICSGDVTVDVAKDQFYLPSISDDCVRASADREELLIDLFHRLNATGNEPKNNRTMVNPEPNSNGSNPCVQSTRTPLFQGADASYI</sequence>
<dbReference type="WBParaSite" id="GPUH_0000098601-mRNA-1">
    <property type="protein sequence ID" value="GPUH_0000098601-mRNA-1"/>
    <property type="gene ID" value="GPUH_0000098601"/>
</dbReference>
<evidence type="ECO:0000313" key="2">
    <source>
        <dbReference type="WBParaSite" id="GPUH_0000098601-mRNA-1"/>
    </source>
</evidence>
<accession>A0A183CWZ5</accession>
<name>A0A183CWZ5_9BILA</name>
<feature type="region of interest" description="Disordered" evidence="1">
    <location>
        <begin position="1"/>
        <end position="22"/>
    </location>
</feature>
<dbReference type="AlphaFoldDB" id="A0A183CWZ5"/>